<keyword evidence="1" id="KW-0812">Transmembrane</keyword>
<reference evidence="2" key="2">
    <citation type="submission" date="2023-01" db="EMBL/GenBank/DDBJ databases">
        <authorList>
            <person name="Sun Q."/>
            <person name="Evtushenko L."/>
        </authorList>
    </citation>
    <scope>NUCLEOTIDE SEQUENCE</scope>
    <source>
        <strain evidence="2">VKM Ac-1069</strain>
    </source>
</reference>
<comment type="caution">
    <text evidence="2">The sequence shown here is derived from an EMBL/GenBank/DDBJ whole genome shotgun (WGS) entry which is preliminary data.</text>
</comment>
<reference evidence="2" key="1">
    <citation type="journal article" date="2014" name="Int. J. Syst. Evol. Microbiol.">
        <title>Complete genome sequence of Corynebacterium casei LMG S-19264T (=DSM 44701T), isolated from a smear-ripened cheese.</title>
        <authorList>
            <consortium name="US DOE Joint Genome Institute (JGI-PGF)"/>
            <person name="Walter F."/>
            <person name="Albersmeier A."/>
            <person name="Kalinowski J."/>
            <person name="Ruckert C."/>
        </authorList>
    </citation>
    <scope>NUCLEOTIDE SEQUENCE</scope>
    <source>
        <strain evidence="2">VKM Ac-1069</strain>
    </source>
</reference>
<dbReference type="AlphaFoldDB" id="A0A9W6NXN1"/>
<dbReference type="Proteomes" id="UP001143463">
    <property type="component" value="Unassembled WGS sequence"/>
</dbReference>
<evidence type="ECO:0000313" key="3">
    <source>
        <dbReference type="Proteomes" id="UP001143463"/>
    </source>
</evidence>
<evidence type="ECO:0000256" key="1">
    <source>
        <dbReference type="SAM" id="Phobius"/>
    </source>
</evidence>
<evidence type="ECO:0000313" key="2">
    <source>
        <dbReference type="EMBL" id="GLL13645.1"/>
    </source>
</evidence>
<protein>
    <submittedName>
        <fullName evidence="2">Uncharacterized protein</fullName>
    </submittedName>
</protein>
<name>A0A9W6NXN1_9PSEU</name>
<feature type="transmembrane region" description="Helical" evidence="1">
    <location>
        <begin position="12"/>
        <end position="30"/>
    </location>
</feature>
<dbReference type="EMBL" id="BSFQ01000023">
    <property type="protein sequence ID" value="GLL13645.1"/>
    <property type="molecule type" value="Genomic_DNA"/>
</dbReference>
<organism evidence="2 3">
    <name type="scientific">Pseudonocardia halophobica</name>
    <dbReference type="NCBI Taxonomy" id="29401"/>
    <lineage>
        <taxon>Bacteria</taxon>
        <taxon>Bacillati</taxon>
        <taxon>Actinomycetota</taxon>
        <taxon>Actinomycetes</taxon>
        <taxon>Pseudonocardiales</taxon>
        <taxon>Pseudonocardiaceae</taxon>
        <taxon>Pseudonocardia</taxon>
    </lineage>
</organism>
<keyword evidence="3" id="KW-1185">Reference proteome</keyword>
<keyword evidence="1" id="KW-0472">Membrane</keyword>
<gene>
    <name evidence="2" type="ORF">GCM10017577_47890</name>
</gene>
<sequence length="194" mass="21007">MDWGSVPDWFSAIATVGALGAAVFAGRAAYGQLKLLENENADRQRLERQADAAGVALWVRVGTEDKLPLVRYINQSGKPIYDLTIWIDTPAHRFRVHRAVAGPSSEPRRMRQGTAELRSIAERVDYGPDWAGLLNGAQLRCASRFRDSANQWWLRGFDGTLESATGRPAAPQGLGACASRAGDEGIGVAADSDL</sequence>
<keyword evidence="1" id="KW-1133">Transmembrane helix</keyword>
<proteinExistence type="predicted"/>
<accession>A0A9W6NXN1</accession>